<protein>
    <recommendedName>
        <fullName evidence="3">WG repeat-containing protein</fullName>
    </recommendedName>
</protein>
<dbReference type="Proteomes" id="UP000192343">
    <property type="component" value="Unassembled WGS sequence"/>
</dbReference>
<keyword evidence="2" id="KW-1185">Reference proteome</keyword>
<dbReference type="AlphaFoldDB" id="A0A1Y1RTY8"/>
<dbReference type="EMBL" id="MWQY01000025">
    <property type="protein sequence ID" value="ORC31238.1"/>
    <property type="molecule type" value="Genomic_DNA"/>
</dbReference>
<evidence type="ECO:0000313" key="2">
    <source>
        <dbReference type="Proteomes" id="UP000192343"/>
    </source>
</evidence>
<proteinExistence type="predicted"/>
<dbReference type="STRING" id="1963862.B4O97_17140"/>
<accession>A0A1Y1RTY8</accession>
<reference evidence="1 2" key="1">
    <citation type="submission" date="2017-03" db="EMBL/GenBank/DDBJ databases">
        <title>Draft Genome sequence of Marispirochaeta sp. strain JC444.</title>
        <authorList>
            <person name="Shivani Y."/>
            <person name="Subhash Y."/>
            <person name="Sasikala C."/>
            <person name="Ramana C."/>
        </authorList>
    </citation>
    <scope>NUCLEOTIDE SEQUENCE [LARGE SCALE GENOMIC DNA]</scope>
    <source>
        <strain evidence="1 2">JC444</strain>
    </source>
</reference>
<organism evidence="1 2">
    <name type="scientific">Marispirochaeta aestuarii</name>
    <dbReference type="NCBI Taxonomy" id="1963862"/>
    <lineage>
        <taxon>Bacteria</taxon>
        <taxon>Pseudomonadati</taxon>
        <taxon>Spirochaetota</taxon>
        <taxon>Spirochaetia</taxon>
        <taxon>Spirochaetales</taxon>
        <taxon>Spirochaetaceae</taxon>
        <taxon>Marispirochaeta</taxon>
    </lineage>
</organism>
<sequence>MLKRMVLFRELIIVVEKSNNSNMTIKMILKTLLYMKIFIIFLWSRLMKIWKSAYIILVILSCSCSVFPQNDLRRIRFEFESSTGYLNSDLGVVIPAQFDSGTDFVDGIAVVKDEKGYHVINEKGEIVFRTEADYVEKPNNGMILFKMDGVYGFYDYTGKVKLEGYLHAKSFSEDYAIVRTTQKAYYINKHGEDVFPDLVISGGGNFSNGYAVFWVKTNEGIQKGLINNSGEIILPPKFTILGEFSDGLCEASFNDKVGYIDLSGRFVIPPKYNYGFAFNQGIAAVQYRTFERKQPFYPFWRLINKSGDIVKDLSEDVVVFSDFIENYAIIGVFDNTREKMLYGYLKKNGETLINPIFDDADVFHDGYAVIEYKGRDALLDKFGTIIYLRDILNPHVTSR</sequence>
<comment type="caution">
    <text evidence="1">The sequence shown here is derived from an EMBL/GenBank/DDBJ whole genome shotgun (WGS) entry which is preliminary data.</text>
</comment>
<dbReference type="PANTHER" id="PTHR37841">
    <property type="entry name" value="GLR2918 PROTEIN"/>
    <property type="match status" value="1"/>
</dbReference>
<evidence type="ECO:0008006" key="3">
    <source>
        <dbReference type="Google" id="ProtNLM"/>
    </source>
</evidence>
<dbReference type="InterPro" id="IPR032774">
    <property type="entry name" value="WG_beta_rep"/>
</dbReference>
<name>A0A1Y1RTY8_9SPIO</name>
<dbReference type="PANTHER" id="PTHR37841:SF1">
    <property type="entry name" value="DUF3298 DOMAIN-CONTAINING PROTEIN"/>
    <property type="match status" value="1"/>
</dbReference>
<gene>
    <name evidence="1" type="ORF">B4O97_17140</name>
</gene>
<evidence type="ECO:0000313" key="1">
    <source>
        <dbReference type="EMBL" id="ORC31238.1"/>
    </source>
</evidence>
<dbReference type="Pfam" id="PF14903">
    <property type="entry name" value="WG_beta_rep"/>
    <property type="match status" value="5"/>
</dbReference>